<accession>D3BMY8</accession>
<feature type="transmembrane region" description="Helical" evidence="2">
    <location>
        <begin position="300"/>
        <end position="320"/>
    </location>
</feature>
<reference evidence="4 5" key="1">
    <citation type="journal article" date="2011" name="Genome Res.">
        <title>Phylogeny-wide analysis of social amoeba genomes highlights ancient origins for complex intercellular communication.</title>
        <authorList>
            <person name="Heidel A.J."/>
            <person name="Lawal H.M."/>
            <person name="Felder M."/>
            <person name="Schilde C."/>
            <person name="Helps N.R."/>
            <person name="Tunggal B."/>
            <person name="Rivero F."/>
            <person name="John U."/>
            <person name="Schleicher M."/>
            <person name="Eichinger L."/>
            <person name="Platzer M."/>
            <person name="Noegel A.A."/>
            <person name="Schaap P."/>
            <person name="Gloeckner G."/>
        </authorList>
    </citation>
    <scope>NUCLEOTIDE SEQUENCE [LARGE SCALE GENOMIC DNA]</scope>
    <source>
        <strain evidence="5">ATCC 26659 / Pp 5 / PN500</strain>
    </source>
</reference>
<evidence type="ECO:0000313" key="4">
    <source>
        <dbReference type="EMBL" id="EFA77350.1"/>
    </source>
</evidence>
<dbReference type="InParanoid" id="D3BMY8"/>
<keyword evidence="3" id="KW-0732">Signal</keyword>
<keyword evidence="2" id="KW-0812">Transmembrane</keyword>
<dbReference type="Proteomes" id="UP000001396">
    <property type="component" value="Unassembled WGS sequence"/>
</dbReference>
<dbReference type="AlphaFoldDB" id="D3BMY8"/>
<evidence type="ECO:0000256" key="2">
    <source>
        <dbReference type="SAM" id="Phobius"/>
    </source>
</evidence>
<gene>
    <name evidence="4" type="ORF">PPL_12562</name>
</gene>
<feature type="chain" id="PRO_5003042367" evidence="3">
    <location>
        <begin position="24"/>
        <end position="479"/>
    </location>
</feature>
<dbReference type="GeneID" id="31368029"/>
<evidence type="ECO:0000256" key="3">
    <source>
        <dbReference type="SAM" id="SignalP"/>
    </source>
</evidence>
<protein>
    <submittedName>
        <fullName evidence="4">Uncharacterized protein</fullName>
    </submittedName>
</protein>
<dbReference type="EMBL" id="ADBJ01000043">
    <property type="protein sequence ID" value="EFA77350.1"/>
    <property type="molecule type" value="Genomic_DNA"/>
</dbReference>
<feature type="region of interest" description="Disordered" evidence="1">
    <location>
        <begin position="324"/>
        <end position="358"/>
    </location>
</feature>
<feature type="signal peptide" evidence="3">
    <location>
        <begin position="1"/>
        <end position="23"/>
    </location>
</feature>
<dbReference type="FunCoup" id="D3BMY8">
    <property type="interactions" value="804"/>
</dbReference>
<sequence length="479" mass="54661">MFISYQKIFLCICIFISVSLIKSQEGIPHTLAFFSSPPQGSKETFKYTKINLKDGSLNKTLTSQNNYNIISVTDYDGVNWYDFLFQQIYINSHPTFGPGSFSDLGYGFVTFSDYYGNGMGVFNFTKQFVPQSKVTLDLYLPAWNHNNYNLDILTFDNYDASIDRFYYNKTGFVVDPKYTNSLVGALDQNTGLYYVNYVTDNTRSILVFNTLSTDQPVKQYKFTEDVSSGLSSQVYLLFTSIGNILYMVDTGNQMISLIAIELSDSAMTAQSKVVYSTSNAFGSPSDGLPFAYTENTDRHFNNNIIIIILVCFLIVGVFCSKDHHKKDKDKNKNDHKHKNDDDHKQKSHSDDPKIKIKSTNQCQKKEHFKLKLKPLPYQESHYHDAKISGEACYTNITTAQTVRETFIFESGAKTDLSSRWINQDVKAHKVVVYLKAQNSNNNNNNNNYTLIDVQTRIEFNTKTNVYNVTITYPTTPLIK</sequence>
<evidence type="ECO:0000313" key="5">
    <source>
        <dbReference type="Proteomes" id="UP000001396"/>
    </source>
</evidence>
<feature type="compositionally biased region" description="Basic and acidic residues" evidence="1">
    <location>
        <begin position="328"/>
        <end position="354"/>
    </location>
</feature>
<keyword evidence="5" id="KW-1185">Reference proteome</keyword>
<keyword evidence="2" id="KW-1133">Transmembrane helix</keyword>
<name>D3BMY8_HETP5</name>
<comment type="caution">
    <text evidence="4">The sequence shown here is derived from an EMBL/GenBank/DDBJ whole genome shotgun (WGS) entry which is preliminary data.</text>
</comment>
<evidence type="ECO:0000256" key="1">
    <source>
        <dbReference type="SAM" id="MobiDB-lite"/>
    </source>
</evidence>
<keyword evidence="2" id="KW-0472">Membrane</keyword>
<proteinExistence type="predicted"/>
<dbReference type="RefSeq" id="XP_020429479.1">
    <property type="nucleotide sequence ID" value="XM_020583292.1"/>
</dbReference>
<organism evidence="4 5">
    <name type="scientific">Heterostelium pallidum (strain ATCC 26659 / Pp 5 / PN500)</name>
    <name type="common">Cellular slime mold</name>
    <name type="synonym">Polysphondylium pallidum</name>
    <dbReference type="NCBI Taxonomy" id="670386"/>
    <lineage>
        <taxon>Eukaryota</taxon>
        <taxon>Amoebozoa</taxon>
        <taxon>Evosea</taxon>
        <taxon>Eumycetozoa</taxon>
        <taxon>Dictyostelia</taxon>
        <taxon>Acytosteliales</taxon>
        <taxon>Acytosteliaceae</taxon>
        <taxon>Heterostelium</taxon>
    </lineage>
</organism>